<dbReference type="Proteomes" id="UP000321769">
    <property type="component" value="Unassembled WGS sequence"/>
</dbReference>
<keyword evidence="3" id="KW-1185">Reference proteome</keyword>
<dbReference type="RefSeq" id="WP_146827187.1">
    <property type="nucleotide sequence ID" value="NZ_BAAAYQ010000005.1"/>
</dbReference>
<dbReference type="SUPFAM" id="SSF55486">
    <property type="entry name" value="Metalloproteases ('zincins'), catalytic domain"/>
    <property type="match status" value="1"/>
</dbReference>
<evidence type="ECO:0000313" key="3">
    <source>
        <dbReference type="Proteomes" id="UP000321769"/>
    </source>
</evidence>
<protein>
    <recommendedName>
        <fullName evidence="4">Peptidase M10 metallopeptidase domain-containing protein</fullName>
    </recommendedName>
</protein>
<evidence type="ECO:0000313" key="2">
    <source>
        <dbReference type="EMBL" id="GEO89315.1"/>
    </source>
</evidence>
<dbReference type="InterPro" id="IPR024079">
    <property type="entry name" value="MetalloPept_cat_dom_sf"/>
</dbReference>
<feature type="region of interest" description="Disordered" evidence="1">
    <location>
        <begin position="151"/>
        <end position="170"/>
    </location>
</feature>
<dbReference type="EMBL" id="BJZQ01000006">
    <property type="protein sequence ID" value="GEO89315.1"/>
    <property type="molecule type" value="Genomic_DNA"/>
</dbReference>
<dbReference type="AlphaFoldDB" id="A0A512HV52"/>
<sequence length="186" mass="19993">MTGPHRLPAPAWFAPVAWTAVLLLSLVLWPMSVASASNNDLIDPDNADHHVDRNSLTSSGDSAALRGISELNRTKMNATVNGSGDVEVYDSSYGDSGSWHNVRGRATCVNKTTLGLECDVWEVKFNQTNISGSSAWLHVGCHEFGHTAGISHRSSDNDSNDNSCMRSGGTNANLDEHDIDVINDDV</sequence>
<dbReference type="GO" id="GO:0008237">
    <property type="term" value="F:metallopeptidase activity"/>
    <property type="evidence" value="ECO:0007669"/>
    <property type="project" value="InterPro"/>
</dbReference>
<reference evidence="2 3" key="1">
    <citation type="submission" date="2019-07" db="EMBL/GenBank/DDBJ databases">
        <title>Whole genome shotgun sequence of Aeromicrobium flavum NBRC 107625.</title>
        <authorList>
            <person name="Hosoyama A."/>
            <person name="Uohara A."/>
            <person name="Ohji S."/>
            <person name="Ichikawa N."/>
        </authorList>
    </citation>
    <scope>NUCLEOTIDE SEQUENCE [LARGE SCALE GENOMIC DNA]</scope>
    <source>
        <strain evidence="2 3">NBRC 107625</strain>
    </source>
</reference>
<accession>A0A512HV52</accession>
<proteinExistence type="predicted"/>
<evidence type="ECO:0008006" key="4">
    <source>
        <dbReference type="Google" id="ProtNLM"/>
    </source>
</evidence>
<name>A0A512HV52_9ACTN</name>
<organism evidence="2 3">
    <name type="scientific">Aeromicrobium flavum</name>
    <dbReference type="NCBI Taxonomy" id="416568"/>
    <lineage>
        <taxon>Bacteria</taxon>
        <taxon>Bacillati</taxon>
        <taxon>Actinomycetota</taxon>
        <taxon>Actinomycetes</taxon>
        <taxon>Propionibacteriales</taxon>
        <taxon>Nocardioidaceae</taxon>
        <taxon>Aeromicrobium</taxon>
    </lineage>
</organism>
<evidence type="ECO:0000256" key="1">
    <source>
        <dbReference type="SAM" id="MobiDB-lite"/>
    </source>
</evidence>
<gene>
    <name evidence="2" type="ORF">AFL01nite_16420</name>
</gene>
<dbReference type="OrthoDB" id="3482717at2"/>
<dbReference type="Gene3D" id="3.40.390.10">
    <property type="entry name" value="Collagenase (Catalytic Domain)"/>
    <property type="match status" value="1"/>
</dbReference>
<comment type="caution">
    <text evidence="2">The sequence shown here is derived from an EMBL/GenBank/DDBJ whole genome shotgun (WGS) entry which is preliminary data.</text>
</comment>